<keyword evidence="2 4" id="KW-0689">Ribosomal protein</keyword>
<dbReference type="Pfam" id="PF00252">
    <property type="entry name" value="Ribosomal_L16"/>
    <property type="match status" value="1"/>
</dbReference>
<dbReference type="EMBL" id="LFWA01000013">
    <property type="protein sequence ID" value="KTW27852.1"/>
    <property type="molecule type" value="Genomic_DNA"/>
</dbReference>
<dbReference type="PROSITE" id="PS00701">
    <property type="entry name" value="RIBOSOMAL_L16_2"/>
    <property type="match status" value="1"/>
</dbReference>
<evidence type="ECO:0000256" key="4">
    <source>
        <dbReference type="RuleBase" id="RU004413"/>
    </source>
</evidence>
<accession>A0A0W4ZHL9</accession>
<reference evidence="6" key="1">
    <citation type="journal article" date="2016" name="Nat. Commun.">
        <title>Genome analysis of three Pneumocystis species reveals adaptation mechanisms to life exclusively in mammalian hosts.</title>
        <authorList>
            <person name="Ma L."/>
            <person name="Chen Z."/>
            <person name="Huang D.W."/>
            <person name="Kutty G."/>
            <person name="Ishihara M."/>
            <person name="Wang H."/>
            <person name="Abouelleil A."/>
            <person name="Bishop L."/>
            <person name="Davey E."/>
            <person name="Deng R."/>
            <person name="Deng X."/>
            <person name="Fan L."/>
            <person name="Fantoni G."/>
            <person name="Fitzgerald M."/>
            <person name="Gogineni E."/>
            <person name="Goldberg J.M."/>
            <person name="Handley G."/>
            <person name="Hu X."/>
            <person name="Huber C."/>
            <person name="Jiao X."/>
            <person name="Jones K."/>
            <person name="Levin J.Z."/>
            <person name="Liu Y."/>
            <person name="Macdonald P."/>
            <person name="Melnikov A."/>
            <person name="Raley C."/>
            <person name="Sassi M."/>
            <person name="Sherman B.T."/>
            <person name="Song X."/>
            <person name="Sykes S."/>
            <person name="Tran B."/>
            <person name="Walsh L."/>
            <person name="Xia Y."/>
            <person name="Yang J."/>
            <person name="Young S."/>
            <person name="Zeng Q."/>
            <person name="Zheng X."/>
            <person name="Stephens R."/>
            <person name="Nusbaum C."/>
            <person name="Birren B.W."/>
            <person name="Azadi P."/>
            <person name="Lempicki R.A."/>
            <person name="Cuomo C.A."/>
            <person name="Kovacs J.A."/>
        </authorList>
    </citation>
    <scope>NUCLEOTIDE SEQUENCE [LARGE SCALE GENOMIC DNA]</scope>
    <source>
        <strain evidence="6">RU7</strain>
    </source>
</reference>
<dbReference type="eggNOG" id="KOG3422">
    <property type="taxonomic scope" value="Eukaryota"/>
</dbReference>
<dbReference type="Gene3D" id="3.90.1170.10">
    <property type="entry name" value="Ribosomal protein L10e/L16"/>
    <property type="match status" value="1"/>
</dbReference>
<dbReference type="AlphaFoldDB" id="A0A0W4ZHL9"/>
<dbReference type="VEuPathDB" id="FungiDB:T551_02819"/>
<dbReference type="PANTHER" id="PTHR12220:SF13">
    <property type="entry name" value="LARGE RIBOSOMAL SUBUNIT PROTEIN UL16M"/>
    <property type="match status" value="1"/>
</dbReference>
<dbReference type="GO" id="GO:0005762">
    <property type="term" value="C:mitochondrial large ribosomal subunit"/>
    <property type="evidence" value="ECO:0007669"/>
    <property type="project" value="EnsemblFungi"/>
</dbReference>
<dbReference type="CDD" id="cd01433">
    <property type="entry name" value="Ribosomal_L16_L10e"/>
    <property type="match status" value="1"/>
</dbReference>
<keyword evidence="3 4" id="KW-0687">Ribonucleoprotein</keyword>
<evidence type="ECO:0000256" key="3">
    <source>
        <dbReference type="ARBA" id="ARBA00023274"/>
    </source>
</evidence>
<sequence length="171" mass="18755">MKSRYGHQYAPRNIKYKKAHKGRVSVPTGMSIKGSTIVYGDFGMRLKGSGIRFTAKQLQAAEMVIKRVIKSTKGARVYTRVAANIPVCVKGNETRMGKGKGGFHHWAARVPIGRVVFEIGGGGIASEVALEALRQAEYKLPGKWEIITRGTPARIGLHQTYQEMPSEKADA</sequence>
<dbReference type="InterPro" id="IPR016180">
    <property type="entry name" value="Ribosomal_uL16_dom"/>
</dbReference>
<dbReference type="SUPFAM" id="SSF54686">
    <property type="entry name" value="Ribosomal protein L16p/L10e"/>
    <property type="match status" value="1"/>
</dbReference>
<evidence type="ECO:0000256" key="1">
    <source>
        <dbReference type="ARBA" id="ARBA00008931"/>
    </source>
</evidence>
<comment type="similarity">
    <text evidence="1 4">Belongs to the universal ribosomal protein uL16 family.</text>
</comment>
<dbReference type="InterPro" id="IPR047873">
    <property type="entry name" value="Ribosomal_uL16"/>
</dbReference>
<dbReference type="RefSeq" id="XP_018228623.1">
    <property type="nucleotide sequence ID" value="XM_018375082.1"/>
</dbReference>
<protein>
    <submittedName>
        <fullName evidence="5">Ribosomal protein L16</fullName>
    </submittedName>
</protein>
<dbReference type="OrthoDB" id="268521at2759"/>
<name>A0A0W4ZHL9_PNEJ7</name>
<dbReference type="GO" id="GO:0032543">
    <property type="term" value="P:mitochondrial translation"/>
    <property type="evidence" value="ECO:0007669"/>
    <property type="project" value="EnsemblFungi"/>
</dbReference>
<proteinExistence type="inferred from homology"/>
<comment type="caution">
    <text evidence="5">The sequence shown here is derived from an EMBL/GenBank/DDBJ whole genome shotgun (WGS) entry which is preliminary data.</text>
</comment>
<evidence type="ECO:0000313" key="6">
    <source>
        <dbReference type="Proteomes" id="UP000053447"/>
    </source>
</evidence>
<evidence type="ECO:0000313" key="5">
    <source>
        <dbReference type="EMBL" id="KTW27852.1"/>
    </source>
</evidence>
<organism evidence="5 6">
    <name type="scientific">Pneumocystis jirovecii (strain RU7)</name>
    <name type="common">Human pneumocystis pneumonia agent</name>
    <dbReference type="NCBI Taxonomy" id="1408657"/>
    <lineage>
        <taxon>Eukaryota</taxon>
        <taxon>Fungi</taxon>
        <taxon>Dikarya</taxon>
        <taxon>Ascomycota</taxon>
        <taxon>Taphrinomycotina</taxon>
        <taxon>Pneumocystomycetes</taxon>
        <taxon>Pneumocystaceae</taxon>
        <taxon>Pneumocystis</taxon>
    </lineage>
</organism>
<dbReference type="GO" id="GO:0019843">
    <property type="term" value="F:rRNA binding"/>
    <property type="evidence" value="ECO:0007669"/>
    <property type="project" value="InterPro"/>
</dbReference>
<keyword evidence="6" id="KW-1185">Reference proteome</keyword>
<evidence type="ECO:0000256" key="2">
    <source>
        <dbReference type="ARBA" id="ARBA00022980"/>
    </source>
</evidence>
<dbReference type="STRING" id="1408657.A0A0W4ZHL9"/>
<dbReference type="Proteomes" id="UP000053447">
    <property type="component" value="Unassembled WGS sequence"/>
</dbReference>
<dbReference type="InterPro" id="IPR000114">
    <property type="entry name" value="Ribosomal_uL16_bact-type"/>
</dbReference>
<dbReference type="PANTHER" id="PTHR12220">
    <property type="entry name" value="50S/60S RIBOSOMAL PROTEIN L16"/>
    <property type="match status" value="1"/>
</dbReference>
<gene>
    <name evidence="5" type="ORF">T551_02819</name>
</gene>
<dbReference type="NCBIfam" id="TIGR01164">
    <property type="entry name" value="rplP_bact"/>
    <property type="match status" value="1"/>
</dbReference>
<dbReference type="GeneID" id="28941337"/>
<dbReference type="GO" id="GO:0003735">
    <property type="term" value="F:structural constituent of ribosome"/>
    <property type="evidence" value="ECO:0007669"/>
    <property type="project" value="EnsemblFungi"/>
</dbReference>
<dbReference type="InterPro" id="IPR036920">
    <property type="entry name" value="Ribosomal_uL16_sf"/>
</dbReference>
<dbReference type="PRINTS" id="PR00060">
    <property type="entry name" value="RIBOSOMALL16"/>
</dbReference>
<dbReference type="InterPro" id="IPR020798">
    <property type="entry name" value="Ribosomal_uL16_CS"/>
</dbReference>